<dbReference type="PROSITE" id="PS51318">
    <property type="entry name" value="TAT"/>
    <property type="match status" value="1"/>
</dbReference>
<dbReference type="PANTHER" id="PTHR11705">
    <property type="entry name" value="PROTEASE FAMILY M14 CARBOXYPEPTIDASE A,B"/>
    <property type="match status" value="1"/>
</dbReference>
<name>A0ABS5AH08_9PSEU</name>
<dbReference type="PRINTS" id="PR00765">
    <property type="entry name" value="CRBOXYPTASEA"/>
</dbReference>
<proteinExistence type="inferred from homology"/>
<reference evidence="11 12" key="1">
    <citation type="submission" date="2021-03" db="EMBL/GenBank/DDBJ databases">
        <title>Sequencing the genomes of 1000 actinobacteria strains.</title>
        <authorList>
            <person name="Klenk H.-P."/>
        </authorList>
    </citation>
    <scope>NUCLEOTIDE SEQUENCE [LARGE SCALE GENOMIC DNA]</scope>
    <source>
        <strain evidence="11 12">DSM 44580</strain>
    </source>
</reference>
<keyword evidence="5" id="KW-0378">Hydrolase</keyword>
<dbReference type="InterPro" id="IPR000834">
    <property type="entry name" value="Peptidase_M14"/>
</dbReference>
<dbReference type="Gene3D" id="3.40.630.10">
    <property type="entry name" value="Zn peptidases"/>
    <property type="match status" value="1"/>
</dbReference>
<evidence type="ECO:0000259" key="10">
    <source>
        <dbReference type="PROSITE" id="PS52035"/>
    </source>
</evidence>
<keyword evidence="4" id="KW-0479">Metal-binding</keyword>
<feature type="chain" id="PRO_5046621791" description="Peptidase M14 domain-containing protein" evidence="9">
    <location>
        <begin position="27"/>
        <end position="572"/>
    </location>
</feature>
<evidence type="ECO:0000256" key="2">
    <source>
        <dbReference type="ARBA" id="ARBA00005988"/>
    </source>
</evidence>
<keyword evidence="12" id="KW-1185">Reference proteome</keyword>
<evidence type="ECO:0000256" key="6">
    <source>
        <dbReference type="ARBA" id="ARBA00022833"/>
    </source>
</evidence>
<comment type="similarity">
    <text evidence="2 8">Belongs to the peptidase M14 family.</text>
</comment>
<gene>
    <name evidence="11" type="ORF">JOF53_003827</name>
</gene>
<evidence type="ECO:0000256" key="3">
    <source>
        <dbReference type="ARBA" id="ARBA00022670"/>
    </source>
</evidence>
<dbReference type="PROSITE" id="PS52035">
    <property type="entry name" value="PEPTIDASE_M14"/>
    <property type="match status" value="1"/>
</dbReference>
<keyword evidence="3" id="KW-0645">Protease</keyword>
<feature type="domain" description="Peptidase M14" evidence="10">
    <location>
        <begin position="120"/>
        <end position="460"/>
    </location>
</feature>
<dbReference type="EMBL" id="JAGIOO010000001">
    <property type="protein sequence ID" value="MBP2474955.1"/>
    <property type="molecule type" value="Genomic_DNA"/>
</dbReference>
<dbReference type="SMART" id="SM00631">
    <property type="entry name" value="Zn_pept"/>
    <property type="match status" value="1"/>
</dbReference>
<evidence type="ECO:0000256" key="7">
    <source>
        <dbReference type="ARBA" id="ARBA00023049"/>
    </source>
</evidence>
<evidence type="ECO:0000256" key="5">
    <source>
        <dbReference type="ARBA" id="ARBA00022801"/>
    </source>
</evidence>
<feature type="active site" description="Proton donor/acceptor" evidence="8">
    <location>
        <position position="424"/>
    </location>
</feature>
<comment type="cofactor">
    <cofactor evidence="1">
        <name>Zn(2+)</name>
        <dbReference type="ChEBI" id="CHEBI:29105"/>
    </cofactor>
</comment>
<dbReference type="PANTHER" id="PTHR11705:SF143">
    <property type="entry name" value="SLL0236 PROTEIN"/>
    <property type="match status" value="1"/>
</dbReference>
<evidence type="ECO:0000256" key="8">
    <source>
        <dbReference type="PROSITE-ProRule" id="PRU01379"/>
    </source>
</evidence>
<keyword evidence="9" id="KW-0732">Signal</keyword>
<protein>
    <recommendedName>
        <fullName evidence="10">Peptidase M14 domain-containing protein</fullName>
    </recommendedName>
</protein>
<dbReference type="InterPro" id="IPR057247">
    <property type="entry name" value="CARBOXYPEPT_ZN_2"/>
</dbReference>
<evidence type="ECO:0000313" key="12">
    <source>
        <dbReference type="Proteomes" id="UP001519363"/>
    </source>
</evidence>
<evidence type="ECO:0000313" key="11">
    <source>
        <dbReference type="EMBL" id="MBP2474955.1"/>
    </source>
</evidence>
<evidence type="ECO:0000256" key="4">
    <source>
        <dbReference type="ARBA" id="ARBA00022723"/>
    </source>
</evidence>
<evidence type="ECO:0000256" key="9">
    <source>
        <dbReference type="SAM" id="SignalP"/>
    </source>
</evidence>
<organism evidence="11 12">
    <name type="scientific">Crossiella equi</name>
    <dbReference type="NCBI Taxonomy" id="130796"/>
    <lineage>
        <taxon>Bacteria</taxon>
        <taxon>Bacillati</taxon>
        <taxon>Actinomycetota</taxon>
        <taxon>Actinomycetes</taxon>
        <taxon>Pseudonocardiales</taxon>
        <taxon>Pseudonocardiaceae</taxon>
        <taxon>Crossiella</taxon>
    </lineage>
</organism>
<comment type="caution">
    <text evidence="11">The sequence shown here is derived from an EMBL/GenBank/DDBJ whole genome shotgun (WGS) entry which is preliminary data.</text>
</comment>
<keyword evidence="7" id="KW-0482">Metalloprotease</keyword>
<feature type="signal peptide" evidence="9">
    <location>
        <begin position="1"/>
        <end position="26"/>
    </location>
</feature>
<evidence type="ECO:0000256" key="1">
    <source>
        <dbReference type="ARBA" id="ARBA00001947"/>
    </source>
</evidence>
<dbReference type="SUPFAM" id="SSF53187">
    <property type="entry name" value="Zn-dependent exopeptidases"/>
    <property type="match status" value="1"/>
</dbReference>
<keyword evidence="6" id="KW-0862">Zinc</keyword>
<accession>A0ABS5AH08</accession>
<dbReference type="InterPro" id="IPR006311">
    <property type="entry name" value="TAT_signal"/>
</dbReference>
<dbReference type="RefSeq" id="WP_143342471.1">
    <property type="nucleotide sequence ID" value="NZ_JAGIOO010000001.1"/>
</dbReference>
<sequence length="572" mass="60833">MAKRLSVLAATVAAASALALAPAVSAAPAADAAKVLHVTAPGDPAELGARLAADGLDVIGREGSEILVLATPDAAGRIAARGARTVRTEAVPAATSARTAAAYPKPRRLAGKEYPTFYGGYRTVEGFHSFVRDVASHYPDLARKVTYGQSWLRQQDGRKGNALEALCLTADPWRGCELRPNSAKPRFLLVAQIHARELTTSEMVWRFVTRLLDGNRTDAEVTALLRGTEVWVVPQINPDGIEVVQDGLTNVGTGFESPAWQRKNVNATNGSATCPAPWAGSHTGIDLNRNFDARWGGVGTSGDPCSAAYRGPKAASEPEVQALAGLFQKLFPDQRGPGEGDAAPATTRGAMITLHTFSDLVLFPWGHDPKAKTPNDAGLRSMAFRLSHYNGYNTGQPGEVLYSVTGSTDDWSYDKLGIASFTFEIGPGSGECTGFHPAYTCQDTFWNLNKDALLYAAKAARQPYTTALGPTVSELTVKRGPLEVAVSAKADDNAYGTKVVGRPAAQEVTEAEIYLDRAPWDGGRAQKLTVGAEGPTVPVSGKAHAWGFQRLAYVRAKDADGNWGPYTAAWVQ</sequence>
<dbReference type="PROSITE" id="PS00133">
    <property type="entry name" value="CARBOXYPEPT_ZN_2"/>
    <property type="match status" value="1"/>
</dbReference>
<dbReference type="Proteomes" id="UP001519363">
    <property type="component" value="Unassembled WGS sequence"/>
</dbReference>
<dbReference type="Pfam" id="PF00246">
    <property type="entry name" value="Peptidase_M14"/>
    <property type="match status" value="1"/>
</dbReference>